<keyword evidence="2" id="KW-0732">Signal</keyword>
<evidence type="ECO:0000313" key="3">
    <source>
        <dbReference type="EMBL" id="ACB32415.1"/>
    </source>
</evidence>
<dbReference type="STRING" id="395495.Lcho_0140"/>
<organism evidence="3 4">
    <name type="scientific">Leptothrix cholodnii (strain ATCC 51168 / LMG 8142 / SP-6)</name>
    <name type="common">Leptothrix discophora (strain SP-6)</name>
    <dbReference type="NCBI Taxonomy" id="395495"/>
    <lineage>
        <taxon>Bacteria</taxon>
        <taxon>Pseudomonadati</taxon>
        <taxon>Pseudomonadota</taxon>
        <taxon>Betaproteobacteria</taxon>
        <taxon>Burkholderiales</taxon>
        <taxon>Sphaerotilaceae</taxon>
        <taxon>Leptothrix</taxon>
    </lineage>
</organism>
<gene>
    <name evidence="3" type="ordered locus">Lcho_0140</name>
</gene>
<sequence precursor="true">MLRKFLFLFLLTSVFWQAIGVAGKGTLVSGQADLAHAALHWQEASHHHHDDGSYGFDDSKASAKHLTADGVVASPALVQSTSLAVAAYGAARPPMTDDAASTPPYLERLRRPPRLSA</sequence>
<dbReference type="eggNOG" id="ENOG5032Z9G">
    <property type="taxonomic scope" value="Bacteria"/>
</dbReference>
<evidence type="ECO:0000313" key="4">
    <source>
        <dbReference type="Proteomes" id="UP000001693"/>
    </source>
</evidence>
<dbReference type="KEGG" id="lch:Lcho_0140"/>
<feature type="region of interest" description="Disordered" evidence="1">
    <location>
        <begin position="92"/>
        <end position="117"/>
    </location>
</feature>
<name>B1Y6T7_LEPCP</name>
<protein>
    <submittedName>
        <fullName evidence="3">Uncharacterized protein</fullName>
    </submittedName>
</protein>
<dbReference type="Proteomes" id="UP000001693">
    <property type="component" value="Chromosome"/>
</dbReference>
<dbReference type="RefSeq" id="WP_012345177.1">
    <property type="nucleotide sequence ID" value="NC_010524.1"/>
</dbReference>
<evidence type="ECO:0000256" key="2">
    <source>
        <dbReference type="SAM" id="SignalP"/>
    </source>
</evidence>
<accession>B1Y6T7</accession>
<reference evidence="3 4" key="1">
    <citation type="submission" date="2008-03" db="EMBL/GenBank/DDBJ databases">
        <title>Complete sequence of Leptothrix cholodnii SP-6.</title>
        <authorList>
            <consortium name="US DOE Joint Genome Institute"/>
            <person name="Copeland A."/>
            <person name="Lucas S."/>
            <person name="Lapidus A."/>
            <person name="Glavina del Rio T."/>
            <person name="Dalin E."/>
            <person name="Tice H."/>
            <person name="Bruce D."/>
            <person name="Goodwin L."/>
            <person name="Pitluck S."/>
            <person name="Chertkov O."/>
            <person name="Brettin T."/>
            <person name="Detter J.C."/>
            <person name="Han C."/>
            <person name="Kuske C.R."/>
            <person name="Schmutz J."/>
            <person name="Larimer F."/>
            <person name="Land M."/>
            <person name="Hauser L."/>
            <person name="Kyrpides N."/>
            <person name="Lykidis A."/>
            <person name="Emerson D."/>
            <person name="Richardson P."/>
        </authorList>
    </citation>
    <scope>NUCLEOTIDE SEQUENCE [LARGE SCALE GENOMIC DNA]</scope>
    <source>
        <strain evidence="4">ATCC 51168 / LMG 8142 / SP-6</strain>
    </source>
</reference>
<dbReference type="HOGENOM" id="CLU_168125_0_0_4"/>
<dbReference type="EMBL" id="CP001013">
    <property type="protein sequence ID" value="ACB32415.1"/>
    <property type="molecule type" value="Genomic_DNA"/>
</dbReference>
<proteinExistence type="predicted"/>
<dbReference type="OrthoDB" id="8811923at2"/>
<dbReference type="AlphaFoldDB" id="B1Y6T7"/>
<feature type="signal peptide" evidence="2">
    <location>
        <begin position="1"/>
        <end position="18"/>
    </location>
</feature>
<keyword evidence="4" id="KW-1185">Reference proteome</keyword>
<evidence type="ECO:0000256" key="1">
    <source>
        <dbReference type="SAM" id="MobiDB-lite"/>
    </source>
</evidence>
<feature type="chain" id="PRO_5002771240" evidence="2">
    <location>
        <begin position="19"/>
        <end position="117"/>
    </location>
</feature>